<evidence type="ECO:0000256" key="1">
    <source>
        <dbReference type="SAM" id="MobiDB-lite"/>
    </source>
</evidence>
<dbReference type="CDD" id="cd10568">
    <property type="entry name" value="SWIB_like"/>
    <property type="match status" value="1"/>
</dbReference>
<feature type="compositionally biased region" description="Polar residues" evidence="1">
    <location>
        <begin position="217"/>
        <end position="229"/>
    </location>
</feature>
<feature type="region of interest" description="Disordered" evidence="1">
    <location>
        <begin position="59"/>
        <end position="97"/>
    </location>
</feature>
<name>A0A517KX39_9PEZI</name>
<feature type="compositionally biased region" description="Basic and acidic residues" evidence="1">
    <location>
        <begin position="73"/>
        <end position="96"/>
    </location>
</feature>
<dbReference type="PANTHER" id="PTHR13844">
    <property type="entry name" value="SWI/SNF-RELATED MATRIX-ASSOCIATED ACTIN-DEPENDENT REGULATOR OF CHROMATIN SUBFAMILY D"/>
    <property type="match status" value="1"/>
</dbReference>
<feature type="region of interest" description="Disordered" evidence="1">
    <location>
        <begin position="498"/>
        <end position="519"/>
    </location>
</feature>
<dbReference type="EMBL" id="CP042185">
    <property type="protein sequence ID" value="QDS67947.1"/>
    <property type="molecule type" value="Genomic_DNA"/>
</dbReference>
<accession>A0A517KX39</accession>
<sequence>MQANNLTRSYPRKGTECAFPILRRKVSSHRSKYRDEHTMINFADLNSLLRKTGPGTILQQPQQYAHANAPPDPARERQKLDLQKNKSKKPTDRDLPEGIESLVIGDVAERYRKLREIEKRLDSTMMRKRLDLQDQTTQNSKRPRTMRIWISNTADNQPWQNTSMDPDAFDFGDTSQASYRVKIEGRLLDEDDSLDEAEKKDGATGVADGGEPMNTDAAKTSQPKLSSSTPVRSKLSHFFKQITIEFDRPAALQPDGMAMIEWKRPETRSTGTNWSADGSNFDCLHFERKSDENINIKINLFRDESPERFRLSPDLAELCGGITEGDRAGVMLNVWKYIRANKLYENEDARVVRCDALMKKIFRLEAIQFNYVLDYVLPHLTPLPPITLDYTIRVDEAYINATPKPSPYTVYDVSLLEDDPMRRIVTDTLVHSNSNVETLTTLSKLDDNIAVVVQAITQSKAKHAFYEAMAKDPVAFLKRWISSQKRDLEVIMGESSRGLASQDDGGLGDEWRRGGEGGVWNDPVAKESVSLFLARKHPG</sequence>
<keyword evidence="4" id="KW-1185">Reference proteome</keyword>
<proteinExistence type="predicted"/>
<dbReference type="SUPFAM" id="SSF47592">
    <property type="entry name" value="SWIB/MDM2 domain"/>
    <property type="match status" value="1"/>
</dbReference>
<evidence type="ECO:0000313" key="4">
    <source>
        <dbReference type="Proteomes" id="UP000316270"/>
    </source>
</evidence>
<dbReference type="Gene3D" id="1.10.245.10">
    <property type="entry name" value="SWIB/MDM2 domain"/>
    <property type="match status" value="1"/>
</dbReference>
<evidence type="ECO:0000259" key="2">
    <source>
        <dbReference type="PROSITE" id="PS51925"/>
    </source>
</evidence>
<feature type="domain" description="DM2" evidence="2">
    <location>
        <begin position="304"/>
        <end position="382"/>
    </location>
</feature>
<dbReference type="Proteomes" id="UP000316270">
    <property type="component" value="Chromosome 1"/>
</dbReference>
<organism evidence="3 4">
    <name type="scientific">Venturia effusa</name>
    <dbReference type="NCBI Taxonomy" id="50376"/>
    <lineage>
        <taxon>Eukaryota</taxon>
        <taxon>Fungi</taxon>
        <taxon>Dikarya</taxon>
        <taxon>Ascomycota</taxon>
        <taxon>Pezizomycotina</taxon>
        <taxon>Dothideomycetes</taxon>
        <taxon>Pleosporomycetidae</taxon>
        <taxon>Venturiales</taxon>
        <taxon>Venturiaceae</taxon>
        <taxon>Venturia</taxon>
    </lineage>
</organism>
<dbReference type="InterPro" id="IPR019835">
    <property type="entry name" value="SWIB_domain"/>
</dbReference>
<feature type="region of interest" description="Disordered" evidence="1">
    <location>
        <begin position="190"/>
        <end position="229"/>
    </location>
</feature>
<dbReference type="SMART" id="SM00151">
    <property type="entry name" value="SWIB"/>
    <property type="match status" value="1"/>
</dbReference>
<dbReference type="STRING" id="50376.A0A517KX39"/>
<reference evidence="3 4" key="1">
    <citation type="submission" date="2019-07" db="EMBL/GenBank/DDBJ databases">
        <title>Finished genome of Venturia effusa.</title>
        <authorList>
            <person name="Young C.A."/>
            <person name="Cox M.P."/>
            <person name="Ganley A.R.D."/>
            <person name="David W.J."/>
        </authorList>
    </citation>
    <scope>NUCLEOTIDE SEQUENCE [LARGE SCALE GENOMIC DNA]</scope>
    <source>
        <strain evidence="4">albino</strain>
    </source>
</reference>
<dbReference type="InterPro" id="IPR036885">
    <property type="entry name" value="SWIB_MDM2_dom_sf"/>
</dbReference>
<protein>
    <recommendedName>
        <fullName evidence="2">DM2 domain-containing protein</fullName>
    </recommendedName>
</protein>
<evidence type="ECO:0000313" key="3">
    <source>
        <dbReference type="EMBL" id="QDS67947.1"/>
    </source>
</evidence>
<dbReference type="AlphaFoldDB" id="A0A517KX39"/>
<dbReference type="InterPro" id="IPR003121">
    <property type="entry name" value="SWIB_MDM2_domain"/>
</dbReference>
<dbReference type="OrthoDB" id="10263741at2759"/>
<dbReference type="Pfam" id="PF02201">
    <property type="entry name" value="SWIB"/>
    <property type="match status" value="1"/>
</dbReference>
<dbReference type="PROSITE" id="PS51925">
    <property type="entry name" value="SWIB_MDM2"/>
    <property type="match status" value="1"/>
</dbReference>
<gene>
    <name evidence="3" type="ORF">FKW77_008884</name>
</gene>